<dbReference type="RefSeq" id="YP_009882164.1">
    <property type="nucleotide sequence ID" value="NC_049445.1"/>
</dbReference>
<keyword evidence="1" id="KW-0540">Nuclease</keyword>
<keyword evidence="2" id="KW-1185">Reference proteome</keyword>
<dbReference type="GO" id="GO:0004519">
    <property type="term" value="F:endonuclease activity"/>
    <property type="evidence" value="ECO:0007669"/>
    <property type="project" value="UniProtKB-KW"/>
</dbReference>
<organism evidence="1 2">
    <name type="scientific">Acinetobacter phage AbTZA1</name>
    <dbReference type="NCBI Taxonomy" id="2500827"/>
    <lineage>
        <taxon>Viruses</taxon>
        <taxon>Duplodnaviria</taxon>
        <taxon>Heunggongvirae</taxon>
        <taxon>Uroviricota</taxon>
        <taxon>Caudoviricetes</taxon>
        <taxon>Pantevenvirales</taxon>
        <taxon>Straboviridae</taxon>
        <taxon>Twarogvirinae</taxon>
        <taxon>Hadassahvirus</taxon>
        <taxon>Hadassahvirus azbtza1</taxon>
    </lineage>
</organism>
<keyword evidence="1" id="KW-0378">Hydrolase</keyword>
<dbReference type="EMBL" id="MK278860">
    <property type="protein sequence ID" value="AZU98607.1"/>
    <property type="molecule type" value="Genomic_DNA"/>
</dbReference>
<dbReference type="GeneID" id="55811460"/>
<proteinExistence type="predicted"/>
<keyword evidence="1" id="KW-0255">Endonuclease</keyword>
<evidence type="ECO:0000313" key="2">
    <source>
        <dbReference type="Proteomes" id="UP000287416"/>
    </source>
</evidence>
<accession>A0A3Q9R785</accession>
<dbReference type="Proteomes" id="UP000287416">
    <property type="component" value="Segment"/>
</dbReference>
<evidence type="ECO:0000313" key="1">
    <source>
        <dbReference type="EMBL" id="AZU98607.1"/>
    </source>
</evidence>
<dbReference type="KEGG" id="vg:55811460"/>
<name>A0A3Q9R785_9CAUD</name>
<reference evidence="1 2" key="1">
    <citation type="submission" date="2018-12" db="EMBL/GenBank/DDBJ databases">
        <title>Successful treatment of antibiotic resistant microbial bone infection with bacteriophages.</title>
        <authorList>
            <person name="Nir-Paz R."/>
            <person name="Gelman D."/>
            <person name="Khouri A."/>
            <person name="Sisson B.M."/>
            <person name="Fackler J."/>
            <person name="Oren S.A."/>
            <person name="Khalifa L."/>
            <person name="Rimon A."/>
            <person name="Glazer S.C."/>
            <person name="Moses A.E."/>
            <person name="Yoram W."/>
            <person name="Schooley R.T."/>
            <person name="Hazan R."/>
        </authorList>
    </citation>
    <scope>NUCLEOTIDE SEQUENCE [LARGE SCALE GENOMIC DNA]</scope>
</reference>
<sequence length="200" mass="23023">MKDNKTFVRLTNIPPRLMSIRDLSAESREKVHDTVSYAMSQNSETDIKQVTERCVIAILAEQYVAEWLNGHVMHGEEDLEDPWTYAFDVLAGPEYYGMRIEVKTHQSASKYISVNTGHVGPFKGNTGINLRPFIEQPQADLIIIFDTERQPSGWLIKPYMLSDKDSLVYPGIIVKSKFEGYYINQYVNTVTKNKLNIFYF</sequence>
<protein>
    <submittedName>
        <fullName evidence="1">DNA endonuclease IV</fullName>
    </submittedName>
</protein>